<name>A0A0G8C0U2_9BACI</name>
<evidence type="ECO:0000313" key="1">
    <source>
        <dbReference type="EMBL" id="KKZ92716.1"/>
    </source>
</evidence>
<dbReference type="PATRIC" id="fig|1396.433.peg.4673"/>
<proteinExistence type="predicted"/>
<comment type="caution">
    <text evidence="1">The sequence shown here is derived from an EMBL/GenBank/DDBJ whole genome shotgun (WGS) entry which is preliminary data.</text>
</comment>
<gene>
    <name evidence="1" type="ORF">B4147_1952</name>
</gene>
<evidence type="ECO:0000313" key="2">
    <source>
        <dbReference type="Proteomes" id="UP000035350"/>
    </source>
</evidence>
<organism evidence="1 2">
    <name type="scientific">Bacillus wiedmannii</name>
    <dbReference type="NCBI Taxonomy" id="1890302"/>
    <lineage>
        <taxon>Bacteria</taxon>
        <taxon>Bacillati</taxon>
        <taxon>Bacillota</taxon>
        <taxon>Bacilli</taxon>
        <taxon>Bacillales</taxon>
        <taxon>Bacillaceae</taxon>
        <taxon>Bacillus</taxon>
        <taxon>Bacillus cereus group</taxon>
    </lineage>
</organism>
<dbReference type="Proteomes" id="UP000035350">
    <property type="component" value="Unassembled WGS sequence"/>
</dbReference>
<sequence>MVLPEITLHALQKHLQKINEDKERYSDGYNNLDLVCPSYNSNPLQFQKFDTAHEKAYKEK</sequence>
<accession>A0A0G8C0U2</accession>
<reference evidence="2" key="2">
    <citation type="submission" date="2015-04" db="EMBL/GenBank/DDBJ databases">
        <title>Draft Genome Sequences of Eight Spore-Forming Food Isolates of Bacillus cereus Genome sequencing.</title>
        <authorList>
            <person name="Krawcyk A.O."/>
            <person name="de Jong A."/>
            <person name="Eijlander R.T."/>
            <person name="Berendsen E.M."/>
            <person name="Holsappel S."/>
            <person name="Wells-Bennik M."/>
            <person name="Kuipers O.P."/>
        </authorList>
    </citation>
    <scope>NUCLEOTIDE SEQUENCE [LARGE SCALE GENOMIC DNA]</scope>
    <source>
        <strain evidence="2">B4147</strain>
    </source>
</reference>
<reference evidence="1 2" key="1">
    <citation type="journal article" date="2015" name="Genome Announc.">
        <title>Next-Generation Whole-Genome Sequencing of Eight Strains of Bacillus cereus, Isolated from Food.</title>
        <authorList>
            <person name="Krawczyk A.O."/>
            <person name="de Jong A."/>
            <person name="Eijlander R.T."/>
            <person name="Berendsen E.M."/>
            <person name="Holsappel S."/>
            <person name="Wells-Bennik M.H."/>
            <person name="Kuipers O.P."/>
        </authorList>
    </citation>
    <scope>NUCLEOTIDE SEQUENCE [LARGE SCALE GENOMIC DNA]</scope>
    <source>
        <strain evidence="1 2">B4147</strain>
    </source>
</reference>
<dbReference type="AlphaFoldDB" id="A0A0G8C0U2"/>
<dbReference type="EMBL" id="LCYN01000031">
    <property type="protein sequence ID" value="KKZ92716.1"/>
    <property type="molecule type" value="Genomic_DNA"/>
</dbReference>
<protein>
    <submittedName>
        <fullName evidence="1">Uncharacterized protein</fullName>
    </submittedName>
</protein>